<evidence type="ECO:0008006" key="5">
    <source>
        <dbReference type="Google" id="ProtNLM"/>
    </source>
</evidence>
<feature type="transmembrane region" description="Helical" evidence="2">
    <location>
        <begin position="252"/>
        <end position="272"/>
    </location>
</feature>
<dbReference type="Gene3D" id="1.20.1250.20">
    <property type="entry name" value="MFS general substrate transporter like domains"/>
    <property type="match status" value="2"/>
</dbReference>
<evidence type="ECO:0000313" key="4">
    <source>
        <dbReference type="Proteomes" id="UP000181936"/>
    </source>
</evidence>
<accession>A0A1L3MQ02</accession>
<feature type="transmembrane region" description="Helical" evidence="2">
    <location>
        <begin position="353"/>
        <end position="373"/>
    </location>
</feature>
<keyword evidence="4" id="KW-1185">Reference proteome</keyword>
<dbReference type="EMBL" id="CP016020">
    <property type="protein sequence ID" value="APH04372.1"/>
    <property type="molecule type" value="Genomic_DNA"/>
</dbReference>
<dbReference type="PANTHER" id="PTHR23526:SF2">
    <property type="entry name" value="MAJOR FACILITATOR SUPERFAMILY (MFS) PROFILE DOMAIN-CONTAINING PROTEIN"/>
    <property type="match status" value="1"/>
</dbReference>
<proteinExistence type="predicted"/>
<sequence length="430" mass="48054">MSKLQRVFGDIEVSKDLLLLLCIGGLYSLSISLSNTFVNVYLWKQSGQFLDLGIYNLSIVTLQPLTFIVAGRLAKKIDRVMVLRLGVIFLAIFFLSVLIIGSNAAKFLILLGGTLGVGYGFYWLAFNVLTFEITEPETRDFFNGFLGIMNSTAGMIGPIIAGFIISRFENFTGYTTIFSISLLLFSGAVILSFFLKRRPADGDYLFIRIIKERKNNKNWWLITSAHFFQGLREGTFIFIIGVFVFITTGSELALGTFGLVNSGVAFLSYYIAARVIKKNRRKPFILIGGSILYLSISLLIFDLTYTKLLIYAGLIAIGYPMLLVPYMSLTYDVIGKAWNAAKARIEYIVVKELFLNAGRIVSILCFIFAITVFDEKKSIPVLLPIIGMGHLIIFFFVRHVRIESDDITLEKSKDNSVVKTNVVDGDNSGN</sequence>
<dbReference type="GO" id="GO:0022857">
    <property type="term" value="F:transmembrane transporter activity"/>
    <property type="evidence" value="ECO:0007669"/>
    <property type="project" value="InterPro"/>
</dbReference>
<evidence type="ECO:0000256" key="2">
    <source>
        <dbReference type="SAM" id="Phobius"/>
    </source>
</evidence>
<dbReference type="AlphaFoldDB" id="A0A1L3MQ02"/>
<dbReference type="PANTHER" id="PTHR23526">
    <property type="entry name" value="INTEGRAL MEMBRANE TRANSPORT PROTEIN-RELATED"/>
    <property type="match status" value="1"/>
</dbReference>
<evidence type="ECO:0000313" key="3">
    <source>
        <dbReference type="EMBL" id="APH04372.1"/>
    </source>
</evidence>
<feature type="transmembrane region" description="Helical" evidence="2">
    <location>
        <begin position="284"/>
        <end position="303"/>
    </location>
</feature>
<gene>
    <name evidence="3" type="ORF">A9C19_06215</name>
</gene>
<comment type="subcellular location">
    <subcellularLocation>
        <location evidence="1">Cell membrane</location>
        <topology evidence="1">Multi-pass membrane protein</topology>
    </subcellularLocation>
</comment>
<dbReference type="InterPro" id="IPR011701">
    <property type="entry name" value="MFS"/>
</dbReference>
<dbReference type="STRING" id="1547283.A9C19_06215"/>
<reference evidence="3 4" key="1">
    <citation type="journal article" date="2016" name="Sci. Rep.">
        <title>Complete genome sequence and transcriptomic analysis of a novel marine strain Bacillus weihaiensis reveals the mechanism of brown algae degradation.</title>
        <authorList>
            <person name="Zhu Y."/>
            <person name="Chen P."/>
            <person name="Bao Y."/>
            <person name="Men Y."/>
            <person name="Zeng Y."/>
            <person name="Yang J."/>
            <person name="Sun J."/>
            <person name="Sun Y."/>
        </authorList>
    </citation>
    <scope>NUCLEOTIDE SEQUENCE [LARGE SCALE GENOMIC DNA]</scope>
    <source>
        <strain evidence="3 4">Alg07</strain>
    </source>
</reference>
<dbReference type="SUPFAM" id="SSF103473">
    <property type="entry name" value="MFS general substrate transporter"/>
    <property type="match status" value="1"/>
</dbReference>
<dbReference type="InterPro" id="IPR052528">
    <property type="entry name" value="Sugar_transport-like"/>
</dbReference>
<feature type="transmembrane region" description="Helical" evidence="2">
    <location>
        <begin position="379"/>
        <end position="397"/>
    </location>
</feature>
<dbReference type="KEGG" id="bwh:A9C19_06215"/>
<name>A0A1L3MQ02_9BACI</name>
<keyword evidence="2" id="KW-0812">Transmembrane</keyword>
<dbReference type="Pfam" id="PF07690">
    <property type="entry name" value="MFS_1"/>
    <property type="match status" value="1"/>
</dbReference>
<dbReference type="Proteomes" id="UP000181936">
    <property type="component" value="Chromosome"/>
</dbReference>
<feature type="transmembrane region" description="Helical" evidence="2">
    <location>
        <begin position="81"/>
        <end position="101"/>
    </location>
</feature>
<keyword evidence="2" id="KW-0472">Membrane</keyword>
<feature type="transmembrane region" description="Helical" evidence="2">
    <location>
        <begin position="141"/>
        <end position="165"/>
    </location>
</feature>
<dbReference type="RefSeq" id="WP_072579163.1">
    <property type="nucleotide sequence ID" value="NZ_CP016020.1"/>
</dbReference>
<feature type="transmembrane region" description="Helical" evidence="2">
    <location>
        <begin position="309"/>
        <end position="333"/>
    </location>
</feature>
<dbReference type="InterPro" id="IPR036259">
    <property type="entry name" value="MFS_trans_sf"/>
</dbReference>
<evidence type="ECO:0000256" key="1">
    <source>
        <dbReference type="ARBA" id="ARBA00004651"/>
    </source>
</evidence>
<feature type="transmembrane region" description="Helical" evidence="2">
    <location>
        <begin position="20"/>
        <end position="42"/>
    </location>
</feature>
<organism evidence="3 4">
    <name type="scientific">Bacillus weihaiensis</name>
    <dbReference type="NCBI Taxonomy" id="1547283"/>
    <lineage>
        <taxon>Bacteria</taxon>
        <taxon>Bacillati</taxon>
        <taxon>Bacillota</taxon>
        <taxon>Bacilli</taxon>
        <taxon>Bacillales</taxon>
        <taxon>Bacillaceae</taxon>
        <taxon>Bacillus</taxon>
    </lineage>
</organism>
<keyword evidence="2" id="KW-1133">Transmembrane helix</keyword>
<feature type="transmembrane region" description="Helical" evidence="2">
    <location>
        <begin position="171"/>
        <end position="195"/>
    </location>
</feature>
<feature type="transmembrane region" description="Helical" evidence="2">
    <location>
        <begin position="54"/>
        <end position="74"/>
    </location>
</feature>
<dbReference type="OrthoDB" id="2086294at2"/>
<feature type="transmembrane region" description="Helical" evidence="2">
    <location>
        <begin position="219"/>
        <end position="246"/>
    </location>
</feature>
<feature type="transmembrane region" description="Helical" evidence="2">
    <location>
        <begin position="107"/>
        <end position="129"/>
    </location>
</feature>
<dbReference type="GO" id="GO:0005886">
    <property type="term" value="C:plasma membrane"/>
    <property type="evidence" value="ECO:0007669"/>
    <property type="project" value="UniProtKB-SubCell"/>
</dbReference>
<protein>
    <recommendedName>
        <fullName evidence="5">Major facilitator superfamily (MFS) profile domain-containing protein</fullName>
    </recommendedName>
</protein>